<organism evidence="1 2">
    <name type="scientific">Pseudonocardia alaniniphila</name>
    <dbReference type="NCBI Taxonomy" id="75291"/>
    <lineage>
        <taxon>Bacteria</taxon>
        <taxon>Bacillati</taxon>
        <taxon>Actinomycetota</taxon>
        <taxon>Actinomycetes</taxon>
        <taxon>Pseudonocardiales</taxon>
        <taxon>Pseudonocardiaceae</taxon>
        <taxon>Pseudonocardia</taxon>
    </lineage>
</organism>
<proteinExistence type="predicted"/>
<dbReference type="EMBL" id="JAKXMK010000031">
    <property type="protein sequence ID" value="MCH6170257.1"/>
    <property type="molecule type" value="Genomic_DNA"/>
</dbReference>
<reference evidence="1 2" key="1">
    <citation type="submission" date="2022-03" db="EMBL/GenBank/DDBJ databases">
        <title>Pseudonocardia alaer sp. nov., a novel actinomycete isolated from reed forest soil.</title>
        <authorList>
            <person name="Wang L."/>
        </authorList>
    </citation>
    <scope>NUCLEOTIDE SEQUENCE [LARGE SCALE GENOMIC DNA]</scope>
    <source>
        <strain evidence="1 2">Y-16303</strain>
    </source>
</reference>
<dbReference type="Proteomes" id="UP001299970">
    <property type="component" value="Unassembled WGS sequence"/>
</dbReference>
<evidence type="ECO:0000313" key="1">
    <source>
        <dbReference type="EMBL" id="MCH6170257.1"/>
    </source>
</evidence>
<keyword evidence="2" id="KW-1185">Reference proteome</keyword>
<dbReference type="RefSeq" id="WP_241041065.1">
    <property type="nucleotide sequence ID" value="NZ_BAAAJF010000063.1"/>
</dbReference>
<accession>A0ABS9TNZ3</accession>
<name>A0ABS9TNZ3_9PSEU</name>
<protein>
    <submittedName>
        <fullName evidence="1">Uncharacterized protein</fullName>
    </submittedName>
</protein>
<evidence type="ECO:0000313" key="2">
    <source>
        <dbReference type="Proteomes" id="UP001299970"/>
    </source>
</evidence>
<sequence length="60" mass="6669">MEREDLRRVEKLFLGKEHPDDVLDALLPYVRQNSRTVAALRALPLGEVSNALVLAAGGRK</sequence>
<gene>
    <name evidence="1" type="ORF">MMF94_31535</name>
</gene>
<comment type="caution">
    <text evidence="1">The sequence shown here is derived from an EMBL/GenBank/DDBJ whole genome shotgun (WGS) entry which is preliminary data.</text>
</comment>